<evidence type="ECO:0000313" key="1">
    <source>
        <dbReference type="EMBL" id="KRZ62529.1"/>
    </source>
</evidence>
<name>A0A0V1LSW8_9BILA</name>
<accession>A0A0V1LSW8</accession>
<keyword evidence="2" id="KW-1185">Reference proteome</keyword>
<dbReference type="Proteomes" id="UP000054721">
    <property type="component" value="Unassembled WGS sequence"/>
</dbReference>
<proteinExistence type="predicted"/>
<dbReference type="AlphaFoldDB" id="A0A0V1LSW8"/>
<organism evidence="1 2">
    <name type="scientific">Trichinella nativa</name>
    <dbReference type="NCBI Taxonomy" id="6335"/>
    <lineage>
        <taxon>Eukaryota</taxon>
        <taxon>Metazoa</taxon>
        <taxon>Ecdysozoa</taxon>
        <taxon>Nematoda</taxon>
        <taxon>Enoplea</taxon>
        <taxon>Dorylaimia</taxon>
        <taxon>Trichinellida</taxon>
        <taxon>Trichinellidae</taxon>
        <taxon>Trichinella</taxon>
    </lineage>
</organism>
<sequence length="90" mass="10140">MQNCDNSIVSDTVCIRWKISRETVDVIAGPFHLGQHTVEPLQRAVQVQFDPTGSRCDRLTSIFRTPTFDKADSYGAHACQRVDRLEALGY</sequence>
<dbReference type="EMBL" id="JYDW01000008">
    <property type="protein sequence ID" value="KRZ62529.1"/>
    <property type="molecule type" value="Genomic_DNA"/>
</dbReference>
<protein>
    <submittedName>
        <fullName evidence="1">Uncharacterized protein</fullName>
    </submittedName>
</protein>
<evidence type="ECO:0000313" key="2">
    <source>
        <dbReference type="Proteomes" id="UP000054721"/>
    </source>
</evidence>
<comment type="caution">
    <text evidence="1">The sequence shown here is derived from an EMBL/GenBank/DDBJ whole genome shotgun (WGS) entry which is preliminary data.</text>
</comment>
<gene>
    <name evidence="1" type="ORF">T02_7385</name>
</gene>
<reference evidence="1 2" key="1">
    <citation type="submission" date="2015-05" db="EMBL/GenBank/DDBJ databases">
        <title>Evolution of Trichinella species and genotypes.</title>
        <authorList>
            <person name="Korhonen P.K."/>
            <person name="Edoardo P."/>
            <person name="Giuseppe L.R."/>
            <person name="Gasser R.B."/>
        </authorList>
    </citation>
    <scope>NUCLEOTIDE SEQUENCE [LARGE SCALE GENOMIC DNA]</scope>
    <source>
        <strain evidence="1">ISS10</strain>
    </source>
</reference>